<accession>A0AAU2H5H4</accession>
<evidence type="ECO:0000256" key="1">
    <source>
        <dbReference type="SAM" id="SignalP"/>
    </source>
</evidence>
<dbReference type="EMBL" id="CP108253">
    <property type="protein sequence ID" value="WTU42269.1"/>
    <property type="molecule type" value="Genomic_DNA"/>
</dbReference>
<keyword evidence="1" id="KW-0732">Signal</keyword>
<reference evidence="2" key="1">
    <citation type="submission" date="2022-10" db="EMBL/GenBank/DDBJ databases">
        <title>The complete genomes of actinobacterial strains from the NBC collection.</title>
        <authorList>
            <person name="Joergensen T.S."/>
            <person name="Alvarez Arevalo M."/>
            <person name="Sterndorff E.B."/>
            <person name="Faurdal D."/>
            <person name="Vuksanovic O."/>
            <person name="Mourched A.-S."/>
            <person name="Charusanti P."/>
            <person name="Shaw S."/>
            <person name="Blin K."/>
            <person name="Weber T."/>
        </authorList>
    </citation>
    <scope>NUCLEOTIDE SEQUENCE</scope>
    <source>
        <strain evidence="2">NBC_00060</strain>
    </source>
</reference>
<feature type="signal peptide" evidence="1">
    <location>
        <begin position="1"/>
        <end position="21"/>
    </location>
</feature>
<dbReference type="Pfam" id="PF04228">
    <property type="entry name" value="Zn_peptidase"/>
    <property type="match status" value="1"/>
</dbReference>
<dbReference type="InterPro" id="IPR007343">
    <property type="entry name" value="Uncharacterised_pept_Zn_put"/>
</dbReference>
<gene>
    <name evidence="2" type="ORF">OHV25_23165</name>
</gene>
<organism evidence="2">
    <name type="scientific">Streptomyces sp. NBC_00060</name>
    <dbReference type="NCBI Taxonomy" id="2975636"/>
    <lineage>
        <taxon>Bacteria</taxon>
        <taxon>Bacillati</taxon>
        <taxon>Actinomycetota</taxon>
        <taxon>Actinomycetes</taxon>
        <taxon>Kitasatosporales</taxon>
        <taxon>Streptomycetaceae</taxon>
        <taxon>Streptomyces</taxon>
    </lineage>
</organism>
<feature type="chain" id="PRO_5043580995" evidence="1">
    <location>
        <begin position="22"/>
        <end position="247"/>
    </location>
</feature>
<evidence type="ECO:0000313" key="2">
    <source>
        <dbReference type="EMBL" id="WTU42269.1"/>
    </source>
</evidence>
<dbReference type="AlphaFoldDB" id="A0AAU2H5H4"/>
<name>A0AAU2H5H4_9ACTN</name>
<proteinExistence type="predicted"/>
<protein>
    <submittedName>
        <fullName evidence="2">Neutral zinc metallopeptidase</fullName>
    </submittedName>
</protein>
<sequence length="247" mass="26904">MFAILAATVLGAGGLAGTANADVEPPADEASVTAYIKKTIEDSAYPYWGNWLKSHNLQQAEPLYKIIQRGETYQDACDGTISSSDVPSAFYCPQDVRQDGVLYEGVLVFPVETMLAMQLGEVHGQYSEKAGEFTVATTVTHEMGHWVQDVLVYQKAEPPLKPGKHTELMADCFSGVWAAAKGEGALTVADFEAAVESRKKAGDTNFTEPDHHGTPQERANAWKIGFFGLSNSPGSYPENCIDEYWRS</sequence>